<name>A0A5C4JW57_9HYPH</name>
<keyword evidence="1 4" id="KW-0489">Methyltransferase</keyword>
<dbReference type="EMBL" id="VCLB01000001">
    <property type="protein sequence ID" value="TNB49585.1"/>
    <property type="molecule type" value="Genomic_DNA"/>
</dbReference>
<dbReference type="InterPro" id="IPR029063">
    <property type="entry name" value="SAM-dependent_MTases_sf"/>
</dbReference>
<evidence type="ECO:0000256" key="1">
    <source>
        <dbReference type="ARBA" id="ARBA00022603"/>
    </source>
</evidence>
<reference evidence="4 5" key="1">
    <citation type="submission" date="2019-06" db="EMBL/GenBank/DDBJ databases">
        <title>Martelella lutilitoris sp. nov., isolated from a tidal mudflat.</title>
        <authorList>
            <person name="Kim Y.-J."/>
        </authorList>
    </citation>
    <scope>NUCLEOTIDE SEQUENCE [LARGE SCALE GENOMIC DNA]</scope>
    <source>
        <strain evidence="4 5">GH2-6</strain>
    </source>
</reference>
<dbReference type="SUPFAM" id="SSF53335">
    <property type="entry name" value="S-adenosyl-L-methionine-dependent methyltransferases"/>
    <property type="match status" value="1"/>
</dbReference>
<dbReference type="OrthoDB" id="5517736at2"/>
<proteinExistence type="predicted"/>
<organism evidence="4 5">
    <name type="scientific">Martelella lutilitoris</name>
    <dbReference type="NCBI Taxonomy" id="2583532"/>
    <lineage>
        <taxon>Bacteria</taxon>
        <taxon>Pseudomonadati</taxon>
        <taxon>Pseudomonadota</taxon>
        <taxon>Alphaproteobacteria</taxon>
        <taxon>Hyphomicrobiales</taxon>
        <taxon>Aurantimonadaceae</taxon>
        <taxon>Martelella</taxon>
    </lineage>
</organism>
<evidence type="ECO:0000313" key="5">
    <source>
        <dbReference type="Proteomes" id="UP000307874"/>
    </source>
</evidence>
<dbReference type="PANTHER" id="PTHR43861:SF1">
    <property type="entry name" value="TRANS-ACONITATE 2-METHYLTRANSFERASE"/>
    <property type="match status" value="1"/>
</dbReference>
<dbReference type="RefSeq" id="WP_138746628.1">
    <property type="nucleotide sequence ID" value="NZ_VCLB01000001.1"/>
</dbReference>
<keyword evidence="2 4" id="KW-0808">Transferase</keyword>
<dbReference type="CDD" id="cd02440">
    <property type="entry name" value="AdoMet_MTases"/>
    <property type="match status" value="1"/>
</dbReference>
<accession>A0A5C4JW57</accession>
<evidence type="ECO:0000313" key="4">
    <source>
        <dbReference type="EMBL" id="TNB49585.1"/>
    </source>
</evidence>
<dbReference type="PANTHER" id="PTHR43861">
    <property type="entry name" value="TRANS-ACONITATE 2-METHYLTRANSFERASE-RELATED"/>
    <property type="match status" value="1"/>
</dbReference>
<dbReference type="Gene3D" id="3.40.50.150">
    <property type="entry name" value="Vaccinia Virus protein VP39"/>
    <property type="match status" value="1"/>
</dbReference>
<feature type="domain" description="Methyltransferase" evidence="3">
    <location>
        <begin position="44"/>
        <end position="137"/>
    </location>
</feature>
<sequence length="208" mass="23000">MAANKKQFWDKIAEKYSRDPIADPQSYQIKLDITREYFRPDMRVLEIGCGTGSTALYHAPAVARIDAFDLSDTMIAIAKRKAEDAAITNVHFRQGDVAAMNGSDGLYDAVMAHSLLHLLEDRERVLEKVHAMLKPGGVFVSSTACLRDFSFYIRAALPVMQLVGKAPYVGSFTQEGLINEMARAGFSVVHQWCPGKNKATFLVATKAL</sequence>
<dbReference type="Proteomes" id="UP000307874">
    <property type="component" value="Unassembled WGS sequence"/>
</dbReference>
<evidence type="ECO:0000259" key="3">
    <source>
        <dbReference type="Pfam" id="PF13649"/>
    </source>
</evidence>
<dbReference type="GO" id="GO:0032259">
    <property type="term" value="P:methylation"/>
    <property type="evidence" value="ECO:0007669"/>
    <property type="project" value="UniProtKB-KW"/>
</dbReference>
<keyword evidence="5" id="KW-1185">Reference proteome</keyword>
<protein>
    <submittedName>
        <fullName evidence="4">Class I SAM-dependent methyltransferase</fullName>
    </submittedName>
</protein>
<gene>
    <name evidence="4" type="ORF">FF124_01085</name>
</gene>
<dbReference type="Pfam" id="PF13649">
    <property type="entry name" value="Methyltransf_25"/>
    <property type="match status" value="1"/>
</dbReference>
<evidence type="ECO:0000256" key="2">
    <source>
        <dbReference type="ARBA" id="ARBA00022679"/>
    </source>
</evidence>
<dbReference type="AlphaFoldDB" id="A0A5C4JW57"/>
<dbReference type="InterPro" id="IPR041698">
    <property type="entry name" value="Methyltransf_25"/>
</dbReference>
<dbReference type="GO" id="GO:0008168">
    <property type="term" value="F:methyltransferase activity"/>
    <property type="evidence" value="ECO:0007669"/>
    <property type="project" value="UniProtKB-KW"/>
</dbReference>
<comment type="caution">
    <text evidence="4">The sequence shown here is derived from an EMBL/GenBank/DDBJ whole genome shotgun (WGS) entry which is preliminary data.</text>
</comment>